<evidence type="ECO:0000256" key="3">
    <source>
        <dbReference type="ARBA" id="ARBA00022692"/>
    </source>
</evidence>
<keyword evidence="5 6" id="KW-0472">Membrane</keyword>
<proteinExistence type="predicted"/>
<feature type="transmembrane region" description="Helical" evidence="6">
    <location>
        <begin position="91"/>
        <end position="109"/>
    </location>
</feature>
<evidence type="ECO:0000259" key="7">
    <source>
        <dbReference type="PROSITE" id="PS50850"/>
    </source>
</evidence>
<feature type="transmembrane region" description="Helical" evidence="6">
    <location>
        <begin position="400"/>
        <end position="425"/>
    </location>
</feature>
<feature type="transmembrane region" description="Helical" evidence="6">
    <location>
        <begin position="147"/>
        <end position="166"/>
    </location>
</feature>
<evidence type="ECO:0000256" key="4">
    <source>
        <dbReference type="ARBA" id="ARBA00022989"/>
    </source>
</evidence>
<comment type="subcellular location">
    <subcellularLocation>
        <location evidence="1">Membrane</location>
        <topology evidence="1">Multi-pass membrane protein</topology>
    </subcellularLocation>
</comment>
<evidence type="ECO:0000256" key="6">
    <source>
        <dbReference type="SAM" id="Phobius"/>
    </source>
</evidence>
<keyword evidence="2" id="KW-0813">Transport</keyword>
<evidence type="ECO:0000313" key="9">
    <source>
        <dbReference type="Proteomes" id="UP001194746"/>
    </source>
</evidence>
<dbReference type="InterPro" id="IPR011701">
    <property type="entry name" value="MFS"/>
</dbReference>
<feature type="transmembrane region" description="Helical" evidence="6">
    <location>
        <begin position="337"/>
        <end position="359"/>
    </location>
</feature>
<evidence type="ECO:0000256" key="2">
    <source>
        <dbReference type="ARBA" id="ARBA00022448"/>
    </source>
</evidence>
<sequence>MQNKLTTLLQFLDKSTLSYAAIFGIVEDLNLHGDEFSWLASVFYFGYFAMQPIGGYLLQRFPPAKCLAVSVYGEFPLALLLWESSLRQSRFLWGVILFLHIVCKSWAALMAVRFFLGMTEGIVTPAFMLISTAWYDRRDQPLRMGIWFSFNGIAIIVGGLLAYGLGHVHVNNIVSWKWMFIVTGALSILWSLVLFVLLPDSQLTAWFLKNEEEKHAAVEMVRQNNTGIHSKKFKREQVVEAIQDPKTWMLFLMALIWNVPNSIATFGNLLIKNFGYTTLQTTLLGMPAGALELVIMLVITYACIRLANSRTYCMTIALILALVGSVMVYAAPYDSKGALLAGYYLIYVFPTGYILLLSMASANVAGHTKKVTVNSLVLIGYCVGNIAGPQFFKPSQEPRYGLGIGACMVSFIILIVMVVALRFYLIWQNKRRHPNGVDSELTGNAEFYDLSDQSNPAFVYVY</sequence>
<dbReference type="EMBL" id="VCAU01000155">
    <property type="protein sequence ID" value="KAF9883632.1"/>
    <property type="molecule type" value="Genomic_DNA"/>
</dbReference>
<protein>
    <recommendedName>
        <fullName evidence="7">Major facilitator superfamily (MFS) profile domain-containing protein</fullName>
    </recommendedName>
</protein>
<evidence type="ECO:0000313" key="8">
    <source>
        <dbReference type="EMBL" id="KAF9883632.1"/>
    </source>
</evidence>
<comment type="caution">
    <text evidence="8">The sequence shown here is derived from an EMBL/GenBank/DDBJ whole genome shotgun (WGS) entry which is preliminary data.</text>
</comment>
<reference evidence="8" key="1">
    <citation type="journal article" date="2019" name="Beilstein J. Org. Chem.">
        <title>Nanangenines: drimane sesquiterpenoids as the dominant metabolite cohort of a novel Australian fungus, Aspergillus nanangensis.</title>
        <authorList>
            <person name="Lacey H.J."/>
            <person name="Gilchrist C.L.M."/>
            <person name="Crombie A."/>
            <person name="Kalaitzis J.A."/>
            <person name="Vuong D."/>
            <person name="Rutledge P.J."/>
            <person name="Turner P."/>
            <person name="Pitt J.I."/>
            <person name="Lacey E."/>
            <person name="Chooi Y.H."/>
            <person name="Piggott A.M."/>
        </authorList>
    </citation>
    <scope>NUCLEOTIDE SEQUENCE</scope>
    <source>
        <strain evidence="8">MST-FP2251</strain>
    </source>
</reference>
<reference evidence="8" key="2">
    <citation type="submission" date="2020-02" db="EMBL/GenBank/DDBJ databases">
        <authorList>
            <person name="Gilchrist C.L.M."/>
            <person name="Chooi Y.-H."/>
        </authorList>
    </citation>
    <scope>NUCLEOTIDE SEQUENCE</scope>
    <source>
        <strain evidence="8">MST-FP2251</strain>
    </source>
</reference>
<dbReference type="GO" id="GO:0022857">
    <property type="term" value="F:transmembrane transporter activity"/>
    <property type="evidence" value="ECO:0007669"/>
    <property type="project" value="InterPro"/>
</dbReference>
<evidence type="ECO:0000256" key="1">
    <source>
        <dbReference type="ARBA" id="ARBA00004141"/>
    </source>
</evidence>
<dbReference type="InterPro" id="IPR020846">
    <property type="entry name" value="MFS_dom"/>
</dbReference>
<evidence type="ECO:0000256" key="5">
    <source>
        <dbReference type="ARBA" id="ARBA00023136"/>
    </source>
</evidence>
<feature type="transmembrane region" description="Helical" evidence="6">
    <location>
        <begin position="283"/>
        <end position="304"/>
    </location>
</feature>
<dbReference type="Proteomes" id="UP001194746">
    <property type="component" value="Unassembled WGS sequence"/>
</dbReference>
<dbReference type="Pfam" id="PF07690">
    <property type="entry name" value="MFS_1"/>
    <property type="match status" value="1"/>
</dbReference>
<dbReference type="PROSITE" id="PS50850">
    <property type="entry name" value="MFS"/>
    <property type="match status" value="1"/>
</dbReference>
<dbReference type="SUPFAM" id="SSF103473">
    <property type="entry name" value="MFS general substrate transporter"/>
    <property type="match status" value="1"/>
</dbReference>
<dbReference type="PANTHER" id="PTHR43791">
    <property type="entry name" value="PERMEASE-RELATED"/>
    <property type="match status" value="1"/>
</dbReference>
<dbReference type="InterPro" id="IPR036259">
    <property type="entry name" value="MFS_trans_sf"/>
</dbReference>
<keyword evidence="4 6" id="KW-1133">Transmembrane helix</keyword>
<organism evidence="8 9">
    <name type="scientific">Aspergillus nanangensis</name>
    <dbReference type="NCBI Taxonomy" id="2582783"/>
    <lineage>
        <taxon>Eukaryota</taxon>
        <taxon>Fungi</taxon>
        <taxon>Dikarya</taxon>
        <taxon>Ascomycota</taxon>
        <taxon>Pezizomycotina</taxon>
        <taxon>Eurotiomycetes</taxon>
        <taxon>Eurotiomycetidae</taxon>
        <taxon>Eurotiales</taxon>
        <taxon>Aspergillaceae</taxon>
        <taxon>Aspergillus</taxon>
        <taxon>Aspergillus subgen. Circumdati</taxon>
    </lineage>
</organism>
<name>A0AAD4GNN1_ASPNN</name>
<feature type="transmembrane region" description="Helical" evidence="6">
    <location>
        <begin position="311"/>
        <end position="331"/>
    </location>
</feature>
<dbReference type="AlphaFoldDB" id="A0AAD4GNN1"/>
<feature type="transmembrane region" description="Helical" evidence="6">
    <location>
        <begin position="36"/>
        <end position="58"/>
    </location>
</feature>
<feature type="transmembrane region" description="Helical" evidence="6">
    <location>
        <begin position="178"/>
        <end position="198"/>
    </location>
</feature>
<gene>
    <name evidence="8" type="ORF">FE257_003104</name>
</gene>
<dbReference type="Gene3D" id="1.20.1250.20">
    <property type="entry name" value="MFS general substrate transporter like domains"/>
    <property type="match status" value="1"/>
</dbReference>
<keyword evidence="9" id="KW-1185">Reference proteome</keyword>
<accession>A0AAD4GNN1</accession>
<dbReference type="PANTHER" id="PTHR43791:SF97">
    <property type="entry name" value="ALLANTOATE TRANSPORTER, PUTATIVE (AFU_ORTHOLOGUE AFUA_1G14700)-RELATED"/>
    <property type="match status" value="1"/>
</dbReference>
<keyword evidence="3 6" id="KW-0812">Transmembrane</keyword>
<feature type="transmembrane region" description="Helical" evidence="6">
    <location>
        <begin position="115"/>
        <end position="135"/>
    </location>
</feature>
<feature type="transmembrane region" description="Helical" evidence="6">
    <location>
        <begin position="250"/>
        <end position="271"/>
    </location>
</feature>
<feature type="transmembrane region" description="Helical" evidence="6">
    <location>
        <begin position="371"/>
        <end position="388"/>
    </location>
</feature>
<dbReference type="GO" id="GO:0016020">
    <property type="term" value="C:membrane"/>
    <property type="evidence" value="ECO:0007669"/>
    <property type="project" value="UniProtKB-SubCell"/>
</dbReference>
<feature type="domain" description="Major facilitator superfamily (MFS) profile" evidence="7">
    <location>
        <begin position="1"/>
        <end position="432"/>
    </location>
</feature>